<organism evidence="1">
    <name type="scientific">marine metagenome</name>
    <dbReference type="NCBI Taxonomy" id="408172"/>
    <lineage>
        <taxon>unclassified sequences</taxon>
        <taxon>metagenomes</taxon>
        <taxon>ecological metagenomes</taxon>
    </lineage>
</organism>
<sequence>VTTKLQASPLLARVLPFAIFLVLTSCQGSLGTESHFWVYLAKCVVG</sequence>
<name>A0A382Y5D3_9ZZZZ</name>
<dbReference type="EMBL" id="UINC01173060">
    <property type="protein sequence ID" value="SVD78453.1"/>
    <property type="molecule type" value="Genomic_DNA"/>
</dbReference>
<evidence type="ECO:0000313" key="1">
    <source>
        <dbReference type="EMBL" id="SVD78453.1"/>
    </source>
</evidence>
<accession>A0A382Y5D3</accession>
<feature type="non-terminal residue" evidence="1">
    <location>
        <position position="1"/>
    </location>
</feature>
<feature type="non-terminal residue" evidence="1">
    <location>
        <position position="46"/>
    </location>
</feature>
<gene>
    <name evidence="1" type="ORF">METZ01_LOCUS431307</name>
</gene>
<protein>
    <submittedName>
        <fullName evidence="1">Uncharacterized protein</fullName>
    </submittedName>
</protein>
<proteinExistence type="predicted"/>
<reference evidence="1" key="1">
    <citation type="submission" date="2018-05" db="EMBL/GenBank/DDBJ databases">
        <authorList>
            <person name="Lanie J.A."/>
            <person name="Ng W.-L."/>
            <person name="Kazmierczak K.M."/>
            <person name="Andrzejewski T.M."/>
            <person name="Davidsen T.M."/>
            <person name="Wayne K.J."/>
            <person name="Tettelin H."/>
            <person name="Glass J.I."/>
            <person name="Rusch D."/>
            <person name="Podicherti R."/>
            <person name="Tsui H.-C.T."/>
            <person name="Winkler M.E."/>
        </authorList>
    </citation>
    <scope>NUCLEOTIDE SEQUENCE</scope>
</reference>
<dbReference type="AlphaFoldDB" id="A0A382Y5D3"/>